<dbReference type="EMBL" id="CP107716">
    <property type="protein sequence ID" value="UYQ71617.1"/>
    <property type="molecule type" value="Genomic_DNA"/>
</dbReference>
<feature type="region of interest" description="Disordered" evidence="1">
    <location>
        <begin position="487"/>
        <end position="518"/>
    </location>
</feature>
<feature type="compositionally biased region" description="Basic and acidic residues" evidence="1">
    <location>
        <begin position="65"/>
        <end position="74"/>
    </location>
</feature>
<dbReference type="PANTHER" id="PTHR11102:SF160">
    <property type="entry name" value="ERAD-ASSOCIATED E3 UBIQUITIN-PROTEIN LIGASE COMPONENT HRD3"/>
    <property type="match status" value="1"/>
</dbReference>
<dbReference type="InterPro" id="IPR006597">
    <property type="entry name" value="Sel1-like"/>
</dbReference>
<dbReference type="Pfam" id="PF01471">
    <property type="entry name" value="PG_binding_1"/>
    <property type="match status" value="1"/>
</dbReference>
<dbReference type="SUPFAM" id="SSF47090">
    <property type="entry name" value="PGBD-like"/>
    <property type="match status" value="1"/>
</dbReference>
<proteinExistence type="predicted"/>
<sequence>MARTNPHHDWDEPQTALRRSNGAEWESLRNELVALLDQVEDQVATSHATKAAPQPAAPVRPAPRQPDRHSEALRSVRQAVTRLADRSPDDRPVMRESVVDAINQIRARQTGDTLPQSPKPEIAAPVSSQRSELADFASSLDAIGEKIAGFEDRIGQRLESLGEKSNIAGQIDQLSEVIEMLAGAVGETGQIKRIEAQIGNLAEMIASDRRSGEDITSQRIEELTTTIEKLVSHQLQTSERDSQQAALADDRQAQAMAMIEQSVRSIYDRIDSLEASQSRPSDDIERLSRDMAALTEAVSRPAEPTSLLDKIDALSARISTIEAPSRDEAAMLAESVAVLRDVIAETIEPRFAQLEQRMEAIATPTAAPAIETIEAQLRQIAKRVDETGAQLKALADLETSEAPTGPDLEALADMIASRAQGLPGSGSAETDGIEKADLAALEERLASLFARNTENAAEASNLSGVRNSIAQVDNRIARLEAMLNSKPAANPEVEPVAAEPAKTPSQPRRKPEDAMPIDPATGAARRVLGQGAVEIEDSPVETKNVAEPEPNFAIDPAAIDRPAKPKSSLTERESPFEPSAPAPQPSLNPGVSSSTRASFIEAARRSARQPLADDVGEPKSLIGRALARFQRDDTEADRPEPPRNPQMEAGSEPVAEARHDGEEGESFEEKAPGLFARNRRSLLLGTALVAVIALAAPLIIGRIMPSRTAQPSAESAQVVEPTETVEDADPVAEVSATQADTTTAEPDLALMRAAAQAEATAEDETTAANELTSNVRVIEQQPRLTAATVDSDALTAMPTIDPVTTAAVGPASSYAGSSDGTSLPAITAPASIEPAALREAADEGDRFAQFEVGAIITEGTVVEQDFSQAAAWYERSASQGFAPAQYRLGSLYEGGRGVERDLELARLWYQRAAEAGNRMSMHNLASLYASGELGEQDFAAAAHWFEEAAGRGLTDSQFNLGMLYARGLGVEQDFEKSYVWFSLAARSGDEDAANSRDDVARSLESDAIQRLDDTVAAWSPVDIDIAANFAPIGTWDEAFDPGPAITNQDVVLRVQMLLGKLGYDVGTPDGIPGPKTSEAVAAFERAAGMSESGVVNPRLLAVLGSQPV</sequence>
<dbReference type="InterPro" id="IPR036366">
    <property type="entry name" value="PGBDSf"/>
</dbReference>
<feature type="compositionally biased region" description="Basic and acidic residues" evidence="1">
    <location>
        <begin position="655"/>
        <end position="671"/>
    </location>
</feature>
<feature type="region of interest" description="Disordered" evidence="1">
    <location>
        <begin position="42"/>
        <end position="94"/>
    </location>
</feature>
<feature type="region of interest" description="Disordered" evidence="1">
    <location>
        <begin position="535"/>
        <end position="595"/>
    </location>
</feature>
<feature type="compositionally biased region" description="Basic and acidic residues" evidence="1">
    <location>
        <begin position="83"/>
        <end position="94"/>
    </location>
</feature>
<dbReference type="Gene3D" id="1.10.101.10">
    <property type="entry name" value="PGBD-like superfamily/PGBD"/>
    <property type="match status" value="1"/>
</dbReference>
<dbReference type="SUPFAM" id="SSF81901">
    <property type="entry name" value="HCP-like"/>
    <property type="match status" value="1"/>
</dbReference>
<gene>
    <name evidence="3" type="ORF">OF122_16470</name>
</gene>
<dbReference type="InterPro" id="IPR002477">
    <property type="entry name" value="Peptidoglycan-bd-like"/>
</dbReference>
<feature type="compositionally biased region" description="Basic and acidic residues" evidence="1">
    <location>
        <begin position="1"/>
        <end position="11"/>
    </location>
</feature>
<organism evidence="3 4">
    <name type="scientific">Pelagibacterium flavum</name>
    <dbReference type="NCBI Taxonomy" id="2984530"/>
    <lineage>
        <taxon>Bacteria</taxon>
        <taxon>Pseudomonadati</taxon>
        <taxon>Pseudomonadota</taxon>
        <taxon>Alphaproteobacteria</taxon>
        <taxon>Hyphomicrobiales</taxon>
        <taxon>Devosiaceae</taxon>
        <taxon>Pelagibacterium</taxon>
    </lineage>
</organism>
<feature type="compositionally biased region" description="Polar residues" evidence="1">
    <location>
        <begin position="107"/>
        <end position="116"/>
    </location>
</feature>
<dbReference type="InterPro" id="IPR036365">
    <property type="entry name" value="PGBD-like_sf"/>
</dbReference>
<dbReference type="Proteomes" id="UP001163882">
    <property type="component" value="Chromosome"/>
</dbReference>
<feature type="compositionally biased region" description="Pro residues" evidence="1">
    <location>
        <begin position="55"/>
        <end position="64"/>
    </location>
</feature>
<feature type="region of interest" description="Disordered" evidence="1">
    <location>
        <begin position="107"/>
        <end position="128"/>
    </location>
</feature>
<feature type="compositionally biased region" description="Basic and acidic residues" evidence="1">
    <location>
        <begin position="629"/>
        <end position="641"/>
    </location>
</feature>
<evidence type="ECO:0000259" key="2">
    <source>
        <dbReference type="Pfam" id="PF01471"/>
    </source>
</evidence>
<dbReference type="InterPro" id="IPR050767">
    <property type="entry name" value="Sel1_AlgK"/>
</dbReference>
<accession>A0ABY6IQN4</accession>
<dbReference type="RefSeq" id="WP_264225267.1">
    <property type="nucleotide sequence ID" value="NZ_CP107716.1"/>
</dbReference>
<feature type="domain" description="Peptidoglycan binding-like" evidence="2">
    <location>
        <begin position="1050"/>
        <end position="1103"/>
    </location>
</feature>
<name>A0ABY6IQN4_9HYPH</name>
<feature type="region of interest" description="Disordered" evidence="1">
    <location>
        <begin position="1"/>
        <end position="22"/>
    </location>
</feature>
<evidence type="ECO:0000256" key="1">
    <source>
        <dbReference type="SAM" id="MobiDB-lite"/>
    </source>
</evidence>
<dbReference type="Gene3D" id="1.25.40.10">
    <property type="entry name" value="Tetratricopeptide repeat domain"/>
    <property type="match status" value="1"/>
</dbReference>
<dbReference type="PANTHER" id="PTHR11102">
    <property type="entry name" value="SEL-1-LIKE PROTEIN"/>
    <property type="match status" value="1"/>
</dbReference>
<protein>
    <submittedName>
        <fullName evidence="3">Peptidoglycan-binding protein</fullName>
    </submittedName>
</protein>
<reference evidence="3" key="1">
    <citation type="submission" date="2022-10" db="EMBL/GenBank/DDBJ databases">
        <title>YIM 151497 complete genome.</title>
        <authorList>
            <person name="Chen X."/>
        </authorList>
    </citation>
    <scope>NUCLEOTIDE SEQUENCE</scope>
    <source>
        <strain evidence="3">YIM 151497</strain>
    </source>
</reference>
<dbReference type="SMART" id="SM00671">
    <property type="entry name" value="SEL1"/>
    <property type="match status" value="4"/>
</dbReference>
<keyword evidence="4" id="KW-1185">Reference proteome</keyword>
<dbReference type="Pfam" id="PF08238">
    <property type="entry name" value="Sel1"/>
    <property type="match status" value="4"/>
</dbReference>
<evidence type="ECO:0000313" key="4">
    <source>
        <dbReference type="Proteomes" id="UP001163882"/>
    </source>
</evidence>
<evidence type="ECO:0000313" key="3">
    <source>
        <dbReference type="EMBL" id="UYQ71617.1"/>
    </source>
</evidence>
<feature type="compositionally biased region" description="Low complexity" evidence="1">
    <location>
        <begin position="487"/>
        <end position="501"/>
    </location>
</feature>
<feature type="region of interest" description="Disordered" evidence="1">
    <location>
        <begin position="628"/>
        <end position="671"/>
    </location>
</feature>
<dbReference type="InterPro" id="IPR011990">
    <property type="entry name" value="TPR-like_helical_dom_sf"/>
</dbReference>